<dbReference type="EMBL" id="BMAW01113768">
    <property type="protein sequence ID" value="GFT58695.1"/>
    <property type="molecule type" value="Genomic_DNA"/>
</dbReference>
<dbReference type="AlphaFoldDB" id="A0A8X6P9E3"/>
<keyword evidence="2" id="KW-1185">Reference proteome</keyword>
<comment type="caution">
    <text evidence="1">The sequence shown here is derived from an EMBL/GenBank/DDBJ whole genome shotgun (WGS) entry which is preliminary data.</text>
</comment>
<proteinExistence type="predicted"/>
<evidence type="ECO:0000313" key="2">
    <source>
        <dbReference type="Proteomes" id="UP000887013"/>
    </source>
</evidence>
<evidence type="ECO:0000313" key="1">
    <source>
        <dbReference type="EMBL" id="GFT58695.1"/>
    </source>
</evidence>
<gene>
    <name evidence="1" type="ORF">NPIL_689461</name>
</gene>
<name>A0A8X6P9E3_NEPPI</name>
<sequence length="121" mass="13811">MNPSLSPGRKMAKSRLLGSSEWRFNLFLSFLFYHQPPPYPFHSFLFDPPLFGSCRVEMVTFQFSGSFPAFFPSLSMDGKEYLALELVQGFVKESFYLHPIDEVLFGGHGSYAEGRKKNIPS</sequence>
<protein>
    <submittedName>
        <fullName evidence="1">Uncharacterized protein</fullName>
    </submittedName>
</protein>
<organism evidence="1 2">
    <name type="scientific">Nephila pilipes</name>
    <name type="common">Giant wood spider</name>
    <name type="synonym">Nephila maculata</name>
    <dbReference type="NCBI Taxonomy" id="299642"/>
    <lineage>
        <taxon>Eukaryota</taxon>
        <taxon>Metazoa</taxon>
        <taxon>Ecdysozoa</taxon>
        <taxon>Arthropoda</taxon>
        <taxon>Chelicerata</taxon>
        <taxon>Arachnida</taxon>
        <taxon>Araneae</taxon>
        <taxon>Araneomorphae</taxon>
        <taxon>Entelegynae</taxon>
        <taxon>Araneoidea</taxon>
        <taxon>Nephilidae</taxon>
        <taxon>Nephila</taxon>
    </lineage>
</organism>
<dbReference type="Proteomes" id="UP000887013">
    <property type="component" value="Unassembled WGS sequence"/>
</dbReference>
<reference evidence="1" key="1">
    <citation type="submission" date="2020-08" db="EMBL/GenBank/DDBJ databases">
        <title>Multicomponent nature underlies the extraordinary mechanical properties of spider dragline silk.</title>
        <authorList>
            <person name="Kono N."/>
            <person name="Nakamura H."/>
            <person name="Mori M."/>
            <person name="Yoshida Y."/>
            <person name="Ohtoshi R."/>
            <person name="Malay A.D."/>
            <person name="Moran D.A.P."/>
            <person name="Tomita M."/>
            <person name="Numata K."/>
            <person name="Arakawa K."/>
        </authorList>
    </citation>
    <scope>NUCLEOTIDE SEQUENCE</scope>
</reference>
<accession>A0A8X6P9E3</accession>